<evidence type="ECO:0000313" key="2">
    <source>
        <dbReference type="EMBL" id="MBP2702520.1"/>
    </source>
</evidence>
<keyword evidence="1" id="KW-0732">Signal</keyword>
<sequence>MGIRRGMAAAALALGVGVTVLPSAPAWAANSECTVQTFWTTCSTGNLSAINGWIDVTTFESYIGNPLCDASEIRWKLVDATNGVVVGRGTGATNRWRISGLTNSYYGRLDNCPRMTIRIHNS</sequence>
<protein>
    <submittedName>
        <fullName evidence="2">Uncharacterized protein</fullName>
    </submittedName>
</protein>
<dbReference type="RefSeq" id="WP_210153808.1">
    <property type="nucleotide sequence ID" value="NZ_JAFCNB010000001.1"/>
</dbReference>
<gene>
    <name evidence="2" type="ORF">JOL79_01735</name>
</gene>
<feature type="signal peptide" evidence="1">
    <location>
        <begin position="1"/>
        <end position="28"/>
    </location>
</feature>
<feature type="chain" id="PRO_5037390827" evidence="1">
    <location>
        <begin position="29"/>
        <end position="122"/>
    </location>
</feature>
<proteinExistence type="predicted"/>
<keyword evidence="3" id="KW-1185">Reference proteome</keyword>
<accession>A0A941AG46</accession>
<reference evidence="2" key="1">
    <citation type="submission" date="2021-02" db="EMBL/GenBank/DDBJ databases">
        <title>Draft genome sequence of Microbispora sp. RL4-1S isolated from rice leaves in Thailand.</title>
        <authorList>
            <person name="Muangham S."/>
            <person name="Duangmal K."/>
        </authorList>
    </citation>
    <scope>NUCLEOTIDE SEQUENCE</scope>
    <source>
        <strain evidence="2">RL4-1S</strain>
    </source>
</reference>
<organism evidence="2 3">
    <name type="scientific">Microbispora oryzae</name>
    <dbReference type="NCBI Taxonomy" id="2806554"/>
    <lineage>
        <taxon>Bacteria</taxon>
        <taxon>Bacillati</taxon>
        <taxon>Actinomycetota</taxon>
        <taxon>Actinomycetes</taxon>
        <taxon>Streptosporangiales</taxon>
        <taxon>Streptosporangiaceae</taxon>
        <taxon>Microbispora</taxon>
    </lineage>
</organism>
<dbReference type="EMBL" id="JAFCNB010000001">
    <property type="protein sequence ID" value="MBP2702520.1"/>
    <property type="molecule type" value="Genomic_DNA"/>
</dbReference>
<dbReference type="Proteomes" id="UP000674234">
    <property type="component" value="Unassembled WGS sequence"/>
</dbReference>
<dbReference type="AlphaFoldDB" id="A0A941AG46"/>
<evidence type="ECO:0000313" key="3">
    <source>
        <dbReference type="Proteomes" id="UP000674234"/>
    </source>
</evidence>
<evidence type="ECO:0000256" key="1">
    <source>
        <dbReference type="SAM" id="SignalP"/>
    </source>
</evidence>
<comment type="caution">
    <text evidence="2">The sequence shown here is derived from an EMBL/GenBank/DDBJ whole genome shotgun (WGS) entry which is preliminary data.</text>
</comment>
<name>A0A941AG46_9ACTN</name>